<accession>A0ABQ7JC61</accession>
<gene>
    <name evidence="6" type="ORF">IE077_001818</name>
</gene>
<keyword evidence="3" id="KW-0539">Nucleus</keyword>
<feature type="domain" description="RRM" evidence="5">
    <location>
        <begin position="39"/>
        <end position="117"/>
    </location>
</feature>
<dbReference type="CDD" id="cd12307">
    <property type="entry name" value="RRM_NIFK_like"/>
    <property type="match status" value="1"/>
</dbReference>
<dbReference type="PROSITE" id="PS50102">
    <property type="entry name" value="RRM"/>
    <property type="match status" value="1"/>
</dbReference>
<name>A0ABQ7JC61_9APIC</name>
<evidence type="ECO:0000313" key="7">
    <source>
        <dbReference type="Proteomes" id="UP000823046"/>
    </source>
</evidence>
<evidence type="ECO:0000313" key="6">
    <source>
        <dbReference type="EMBL" id="KAF8821597.1"/>
    </source>
</evidence>
<dbReference type="SUPFAM" id="SSF54928">
    <property type="entry name" value="RNA-binding domain, RBD"/>
    <property type="match status" value="1"/>
</dbReference>
<proteinExistence type="predicted"/>
<dbReference type="InterPro" id="IPR012677">
    <property type="entry name" value="Nucleotide-bd_a/b_plait_sf"/>
</dbReference>
<evidence type="ECO:0000256" key="2">
    <source>
        <dbReference type="ARBA" id="ARBA00022884"/>
    </source>
</evidence>
<keyword evidence="7" id="KW-1185">Reference proteome</keyword>
<dbReference type="SMART" id="SM00360">
    <property type="entry name" value="RRM"/>
    <property type="match status" value="1"/>
</dbReference>
<dbReference type="Proteomes" id="UP000823046">
    <property type="component" value="Unassembled WGS sequence"/>
</dbReference>
<dbReference type="Gene3D" id="3.30.70.330">
    <property type="match status" value="1"/>
</dbReference>
<dbReference type="EMBL" id="JADAQX010000158">
    <property type="protein sequence ID" value="KAF8821597.1"/>
    <property type="molecule type" value="Genomic_DNA"/>
</dbReference>
<organism evidence="6 7">
    <name type="scientific">Cardiosporidium cionae</name>
    <dbReference type="NCBI Taxonomy" id="476202"/>
    <lineage>
        <taxon>Eukaryota</taxon>
        <taxon>Sar</taxon>
        <taxon>Alveolata</taxon>
        <taxon>Apicomplexa</taxon>
        <taxon>Aconoidasida</taxon>
        <taxon>Nephromycida</taxon>
        <taxon>Cardiosporidium</taxon>
    </lineage>
</organism>
<keyword evidence="2 4" id="KW-0694">RNA-binding</keyword>
<reference evidence="6 7" key="1">
    <citation type="journal article" date="2020" name="bioRxiv">
        <title>Metabolic contributions of an alphaproteobacterial endosymbiont in the apicomplexan Cardiosporidium cionae.</title>
        <authorList>
            <person name="Hunter E.S."/>
            <person name="Paight C.J."/>
            <person name="Lane C.E."/>
        </authorList>
    </citation>
    <scope>NUCLEOTIDE SEQUENCE [LARGE SCALE GENOMIC DNA]</scope>
    <source>
        <strain evidence="6">ESH_2018</strain>
    </source>
</reference>
<sequence length="208" mass="23756">MRMYGHLTLLTKMTTPTTHSSIQKQTPSSSQSINHKMKGVIYIGHIPFGFFETQIRKFFSQFGGIRRMALKRSKKNGHCKGYGFLQFKNPEVAEIAAGAMNGYLLFGRSLVCSVLDEEKVHPLLFKKMRALKTRSQRRQRAAAIHNRNAEATLSIKRIRRNITRKLQKSEKLRYLGIDYTLEDLYPAELSSFSKKDDKTAEKNAAVAV</sequence>
<dbReference type="Pfam" id="PF00076">
    <property type="entry name" value="RRM_1"/>
    <property type="match status" value="1"/>
</dbReference>
<comment type="subcellular location">
    <subcellularLocation>
        <location evidence="1">Nucleus</location>
        <location evidence="1">Nucleolus</location>
    </subcellularLocation>
</comment>
<protein>
    <submittedName>
        <fullName evidence="6">Rna recognition motif-containing protein</fullName>
    </submittedName>
</protein>
<evidence type="ECO:0000259" key="5">
    <source>
        <dbReference type="PROSITE" id="PS50102"/>
    </source>
</evidence>
<evidence type="ECO:0000256" key="4">
    <source>
        <dbReference type="PROSITE-ProRule" id="PRU00176"/>
    </source>
</evidence>
<dbReference type="InterPro" id="IPR035979">
    <property type="entry name" value="RBD_domain_sf"/>
</dbReference>
<evidence type="ECO:0000256" key="3">
    <source>
        <dbReference type="ARBA" id="ARBA00023242"/>
    </source>
</evidence>
<dbReference type="InterPro" id="IPR000504">
    <property type="entry name" value="RRM_dom"/>
</dbReference>
<evidence type="ECO:0000256" key="1">
    <source>
        <dbReference type="ARBA" id="ARBA00004604"/>
    </source>
</evidence>
<comment type="caution">
    <text evidence="6">The sequence shown here is derived from an EMBL/GenBank/DDBJ whole genome shotgun (WGS) entry which is preliminary data.</text>
</comment>
<dbReference type="PANTHER" id="PTHR46754">
    <property type="entry name" value="MKI67 FHA DOMAIN-INTERACTING NUCLEOLAR PHOSPHOPROTEIN"/>
    <property type="match status" value="1"/>
</dbReference>